<evidence type="ECO:0000313" key="1">
    <source>
        <dbReference type="EMBL" id="KAL2853562.1"/>
    </source>
</evidence>
<dbReference type="RefSeq" id="XP_070900928.1">
    <property type="nucleotide sequence ID" value="XM_071045134.1"/>
</dbReference>
<proteinExistence type="predicted"/>
<evidence type="ECO:0008006" key="3">
    <source>
        <dbReference type="Google" id="ProtNLM"/>
    </source>
</evidence>
<accession>A0ABR4KNH2</accession>
<gene>
    <name evidence="1" type="ORF">BJX68DRAFT_265030</name>
</gene>
<reference evidence="1 2" key="1">
    <citation type="submission" date="2024-07" db="EMBL/GenBank/DDBJ databases">
        <title>Section-level genome sequencing and comparative genomics of Aspergillus sections Usti and Cavernicolus.</title>
        <authorList>
            <consortium name="Lawrence Berkeley National Laboratory"/>
            <person name="Nybo J.L."/>
            <person name="Vesth T.C."/>
            <person name="Theobald S."/>
            <person name="Frisvad J.C."/>
            <person name="Larsen T.O."/>
            <person name="Kjaerboelling I."/>
            <person name="Rothschild-Mancinelli K."/>
            <person name="Lyhne E.K."/>
            <person name="Kogle M.E."/>
            <person name="Barry K."/>
            <person name="Clum A."/>
            <person name="Na H."/>
            <person name="Ledsgaard L."/>
            <person name="Lin J."/>
            <person name="Lipzen A."/>
            <person name="Kuo A."/>
            <person name="Riley R."/>
            <person name="Mondo S."/>
            <person name="LaButti K."/>
            <person name="Haridas S."/>
            <person name="Pangalinan J."/>
            <person name="Salamov A.A."/>
            <person name="Simmons B.A."/>
            <person name="Magnuson J.K."/>
            <person name="Chen J."/>
            <person name="Drula E."/>
            <person name="Henrissat B."/>
            <person name="Wiebenga A."/>
            <person name="Lubbers R.J."/>
            <person name="Gomes A.C."/>
            <person name="Macurrencykelacurrency M.R."/>
            <person name="Stajich J."/>
            <person name="Grigoriev I.V."/>
            <person name="Mortensen U.H."/>
            <person name="De vries R.P."/>
            <person name="Baker S.E."/>
            <person name="Andersen M.R."/>
        </authorList>
    </citation>
    <scope>NUCLEOTIDE SEQUENCE [LARGE SCALE GENOMIC DNA]</scope>
    <source>
        <strain evidence="1 2">CBS 756.74</strain>
    </source>
</reference>
<dbReference type="EMBL" id="JBFXLR010000013">
    <property type="protein sequence ID" value="KAL2853562.1"/>
    <property type="molecule type" value="Genomic_DNA"/>
</dbReference>
<name>A0ABR4KNH2_9EURO</name>
<protein>
    <recommendedName>
        <fullName evidence="3">F-box domain-containing protein</fullName>
    </recommendedName>
</protein>
<keyword evidence="2" id="KW-1185">Reference proteome</keyword>
<organism evidence="1 2">
    <name type="scientific">Aspergillus pseudodeflectus</name>
    <dbReference type="NCBI Taxonomy" id="176178"/>
    <lineage>
        <taxon>Eukaryota</taxon>
        <taxon>Fungi</taxon>
        <taxon>Dikarya</taxon>
        <taxon>Ascomycota</taxon>
        <taxon>Pezizomycotina</taxon>
        <taxon>Eurotiomycetes</taxon>
        <taxon>Eurotiomycetidae</taxon>
        <taxon>Eurotiales</taxon>
        <taxon>Aspergillaceae</taxon>
        <taxon>Aspergillus</taxon>
        <taxon>Aspergillus subgen. Nidulantes</taxon>
    </lineage>
</organism>
<dbReference type="GeneID" id="98160298"/>
<comment type="caution">
    <text evidence="1">The sequence shown here is derived from an EMBL/GenBank/DDBJ whole genome shotgun (WGS) entry which is preliminary data.</text>
</comment>
<evidence type="ECO:0000313" key="2">
    <source>
        <dbReference type="Proteomes" id="UP001610444"/>
    </source>
</evidence>
<sequence>MSSPQRLQRPRGILSLPPEILHHIFGCFDYPLDFYPSTAAWDIWKEEPTLDGRDQEERDRRQTIKNTRLVCRLFDELASPLLYVWLEVGISRKSLDFIEHLATRPFLAKGLRHLSLLLEYCPGEFATDLRRFSAIPRFYVEQERDSLRGHCMWKMAQLLLREHILKAWDVYFEPSSENAPPDHLKYQQCLLEGHKEYQERHREQFHLIIQGTFIQRLAAALTHMPHCESLLMSEGHWRSTIYNPSPARQLGEMSWLRQYMDTPLLWERIEDLGAELVPATILVDLPVALHKAGVNVRKLHMNCFPINNGFHLLHPSSEGSRKSGSWADLSAACRGLEEFSFMPHTRHTIGYPKTDPLTPQNREAINKFLSVILSGQCLRSVDFDLSSRGYGSPERDDSNSFGRALSPATWFGLKFLRVSYLTFNQQALEKLCTSLPDDLELLCMNCIYLESGVWSKALDILRDKLLVRCMQQRCKVEFYYLDGGGLSSDDVLPIVEAEEETRESWKKMWKFCDEKEITDQLVEKYVSGAGVSENPLNGDMRQILDKGPVSCTPALVLIGE</sequence>
<dbReference type="Proteomes" id="UP001610444">
    <property type="component" value="Unassembled WGS sequence"/>
</dbReference>